<evidence type="ECO:0000313" key="2">
    <source>
        <dbReference type="EMBL" id="KAL1867987.1"/>
    </source>
</evidence>
<evidence type="ECO:0000256" key="1">
    <source>
        <dbReference type="SAM" id="MobiDB-lite"/>
    </source>
</evidence>
<dbReference type="Gene3D" id="3.40.50.300">
    <property type="entry name" value="P-loop containing nucleotide triphosphate hydrolases"/>
    <property type="match status" value="1"/>
</dbReference>
<dbReference type="PANTHER" id="PTHR46644:SF2">
    <property type="entry name" value="DNA REPAIR PROTEIN XRCC2"/>
    <property type="match status" value="1"/>
</dbReference>
<dbReference type="InterPro" id="IPR030547">
    <property type="entry name" value="XRCC2"/>
</dbReference>
<feature type="region of interest" description="Disordered" evidence="1">
    <location>
        <begin position="60"/>
        <end position="80"/>
    </location>
</feature>
<sequence length="439" mass="49528">MADSFGERLLAEVREETLDEILRDLGAFQPAQGDRRPSFLGVKELDELLELFLSTPSAPPAIEPSRTQIPESTSAEYGPGEVNDSAVYAAEYEVENIDGLGTDLHVPVPAPRPVANLKRKRPVVEITSASSAAGKTQLLYYLAAVAILPLTYHGKYLGGRGAAVVYLDTDGRFDASRLGYIASGVVQQKLKASEEDIDPRDIDELVRNALQHVHVFRPQSSSSLLTTLRHLDSYLLEVSRHRSATRPLHAIFLDSASAFFWQDRLRDEVARTEEIGRPAAEIERDREQERSFHLAVLYRQLVTELRRLQTIFDCAVVYTTWGLSRTKSTSDYGPTSSYSGFRPHLPPPWGTFPSLRFVVQREPIRPFPPQATLQEAERDAPLRQEVIARGKFWAWVDTWGREEWPRRIVEGLERRNRGRFAFWVRDDVAIGEDGDHPAV</sequence>
<organism evidence="2 3">
    <name type="scientific">Paecilomyces lecythidis</name>
    <dbReference type="NCBI Taxonomy" id="3004212"/>
    <lineage>
        <taxon>Eukaryota</taxon>
        <taxon>Fungi</taxon>
        <taxon>Dikarya</taxon>
        <taxon>Ascomycota</taxon>
        <taxon>Pezizomycotina</taxon>
        <taxon>Eurotiomycetes</taxon>
        <taxon>Eurotiomycetidae</taxon>
        <taxon>Eurotiales</taxon>
        <taxon>Thermoascaceae</taxon>
        <taxon>Paecilomyces</taxon>
    </lineage>
</organism>
<evidence type="ECO:0000313" key="3">
    <source>
        <dbReference type="Proteomes" id="UP001583193"/>
    </source>
</evidence>
<reference evidence="2 3" key="1">
    <citation type="journal article" date="2024" name="IMA Fungus">
        <title>IMA Genome - F19 : A genome assembly and annotation guide to empower mycologists, including annotated draft genome sequences of Ceratocystis pirilliformis, Diaporthe australafricana, Fusarium ophioides, Paecilomyces lecythidis, and Sporothrix stenoceras.</title>
        <authorList>
            <person name="Aylward J."/>
            <person name="Wilson A.M."/>
            <person name="Visagie C.M."/>
            <person name="Spraker J."/>
            <person name="Barnes I."/>
            <person name="Buitendag C."/>
            <person name="Ceriani C."/>
            <person name="Del Mar Angel L."/>
            <person name="du Plessis D."/>
            <person name="Fuchs T."/>
            <person name="Gasser K."/>
            <person name="Kramer D."/>
            <person name="Li W."/>
            <person name="Munsamy K."/>
            <person name="Piso A."/>
            <person name="Price J.L."/>
            <person name="Sonnekus B."/>
            <person name="Thomas C."/>
            <person name="van der Nest A."/>
            <person name="van Dijk A."/>
            <person name="van Heerden A."/>
            <person name="van Vuuren N."/>
            <person name="Yilmaz N."/>
            <person name="Duong T.A."/>
            <person name="van der Merwe N.A."/>
            <person name="Wingfield M.J."/>
            <person name="Wingfield B.D."/>
        </authorList>
    </citation>
    <scope>NUCLEOTIDE SEQUENCE [LARGE SCALE GENOMIC DNA]</scope>
    <source>
        <strain evidence="2 3">CMW 18167</strain>
    </source>
</reference>
<protein>
    <recommendedName>
        <fullName evidence="4">DNA recombination and repair protein Rad51-like C-terminal domain-containing protein</fullName>
    </recommendedName>
</protein>
<dbReference type="CDD" id="cd19490">
    <property type="entry name" value="XRCC2"/>
    <property type="match status" value="1"/>
</dbReference>
<comment type="caution">
    <text evidence="2">The sequence shown here is derived from an EMBL/GenBank/DDBJ whole genome shotgun (WGS) entry which is preliminary data.</text>
</comment>
<name>A0ABR3WX39_9EURO</name>
<feature type="compositionally biased region" description="Polar residues" evidence="1">
    <location>
        <begin position="65"/>
        <end position="75"/>
    </location>
</feature>
<dbReference type="Proteomes" id="UP001583193">
    <property type="component" value="Unassembled WGS sequence"/>
</dbReference>
<proteinExistence type="predicted"/>
<dbReference type="PANTHER" id="PTHR46644">
    <property type="entry name" value="DNA REPAIR PROTEIN XRCC2"/>
    <property type="match status" value="1"/>
</dbReference>
<keyword evidence="3" id="KW-1185">Reference proteome</keyword>
<dbReference type="SUPFAM" id="SSF52540">
    <property type="entry name" value="P-loop containing nucleoside triphosphate hydrolases"/>
    <property type="match status" value="1"/>
</dbReference>
<gene>
    <name evidence="2" type="ORF">Plec18167_008453</name>
</gene>
<dbReference type="EMBL" id="JAVDPF010000041">
    <property type="protein sequence ID" value="KAL1867987.1"/>
    <property type="molecule type" value="Genomic_DNA"/>
</dbReference>
<dbReference type="InterPro" id="IPR027417">
    <property type="entry name" value="P-loop_NTPase"/>
</dbReference>
<evidence type="ECO:0008006" key="4">
    <source>
        <dbReference type="Google" id="ProtNLM"/>
    </source>
</evidence>
<accession>A0ABR3WX39</accession>